<dbReference type="EMBL" id="CAJNOE010000125">
    <property type="protein sequence ID" value="CAF0948089.1"/>
    <property type="molecule type" value="Genomic_DNA"/>
</dbReference>
<gene>
    <name evidence="2" type="ORF">IZO911_LOCUS14832</name>
    <name evidence="3" type="ORF">KXQ929_LOCUS37576</name>
</gene>
<reference evidence="3" key="1">
    <citation type="submission" date="2021-02" db="EMBL/GenBank/DDBJ databases">
        <authorList>
            <person name="Nowell W R."/>
        </authorList>
    </citation>
    <scope>NUCLEOTIDE SEQUENCE</scope>
</reference>
<dbReference type="AlphaFoldDB" id="A0A819YLE6"/>
<proteinExistence type="predicted"/>
<evidence type="ECO:0000313" key="3">
    <source>
        <dbReference type="EMBL" id="CAF4156762.1"/>
    </source>
</evidence>
<sequence>MEKLSTPEDPSQKENILSTKCRILLWSWVLILISIIISAIVIVIFIRYQSSFSSTDIKYDIGNNSFL</sequence>
<evidence type="ECO:0000256" key="1">
    <source>
        <dbReference type="SAM" id="Phobius"/>
    </source>
</evidence>
<evidence type="ECO:0000313" key="4">
    <source>
        <dbReference type="Proteomes" id="UP000663868"/>
    </source>
</evidence>
<keyword evidence="1" id="KW-1133">Transmembrane helix</keyword>
<name>A0A819YLE6_9BILA</name>
<dbReference type="EMBL" id="CAJOBB010006299">
    <property type="protein sequence ID" value="CAF4156762.1"/>
    <property type="molecule type" value="Genomic_DNA"/>
</dbReference>
<dbReference type="Proteomes" id="UP000663868">
    <property type="component" value="Unassembled WGS sequence"/>
</dbReference>
<keyword evidence="1" id="KW-0812">Transmembrane</keyword>
<dbReference type="Proteomes" id="UP000663860">
    <property type="component" value="Unassembled WGS sequence"/>
</dbReference>
<feature type="transmembrane region" description="Helical" evidence="1">
    <location>
        <begin position="23"/>
        <end position="46"/>
    </location>
</feature>
<organism evidence="3 4">
    <name type="scientific">Adineta steineri</name>
    <dbReference type="NCBI Taxonomy" id="433720"/>
    <lineage>
        <taxon>Eukaryota</taxon>
        <taxon>Metazoa</taxon>
        <taxon>Spiralia</taxon>
        <taxon>Gnathifera</taxon>
        <taxon>Rotifera</taxon>
        <taxon>Eurotatoria</taxon>
        <taxon>Bdelloidea</taxon>
        <taxon>Adinetida</taxon>
        <taxon>Adinetidae</taxon>
        <taxon>Adineta</taxon>
    </lineage>
</organism>
<comment type="caution">
    <text evidence="3">The sequence shown here is derived from an EMBL/GenBank/DDBJ whole genome shotgun (WGS) entry which is preliminary data.</text>
</comment>
<keyword evidence="1" id="KW-0472">Membrane</keyword>
<evidence type="ECO:0000313" key="2">
    <source>
        <dbReference type="EMBL" id="CAF0948089.1"/>
    </source>
</evidence>
<protein>
    <submittedName>
        <fullName evidence="3">Uncharacterized protein</fullName>
    </submittedName>
</protein>
<accession>A0A819YLE6</accession>